<feature type="domain" description="Cell envelope-related transcriptional attenuator" evidence="4">
    <location>
        <begin position="83"/>
        <end position="225"/>
    </location>
</feature>
<evidence type="ECO:0000256" key="3">
    <source>
        <dbReference type="SAM" id="SignalP"/>
    </source>
</evidence>
<gene>
    <name evidence="6" type="ORF">CLV72_10136</name>
</gene>
<dbReference type="EMBL" id="PVZC01000001">
    <property type="protein sequence ID" value="PRY01454.1"/>
    <property type="molecule type" value="Genomic_DNA"/>
</dbReference>
<dbReference type="InterPro" id="IPR050922">
    <property type="entry name" value="LytR/CpsA/Psr_CW_biosynth"/>
</dbReference>
<proteinExistence type="inferred from homology"/>
<dbReference type="AlphaFoldDB" id="A0A2T0QBX2"/>
<evidence type="ECO:0000313" key="6">
    <source>
        <dbReference type="EMBL" id="PRY01454.1"/>
    </source>
</evidence>
<feature type="chain" id="PRO_5015426538" evidence="3">
    <location>
        <begin position="23"/>
        <end position="462"/>
    </location>
</feature>
<name>A0A2T0QBX2_9ACTN</name>
<sequence length="462" mass="48015">MLLTTAAVMSALVLLASGGAWAFTGWASGRLDRIDPFGALGDRPEDGPRGALTFLLVGADDRSGLTREELDRLNLGRDEGGARTDTMMLVHLNRERDAISVVALPRDSWVTIPGHGPAKINAAYSFGGPQLAVQTVERATGVRIDHYAEVNFLGFLRVVDALGGVRICLPEPISDPRSGLQLPAGTHVVDGAGALAYVRTRSTAGGDLDRIDRQQRFISALLEAATDTRTLSDPARFTAFSETVLQTVTVDDGLTGGALLELGNQLRSVSMDDVTFTTVPAAQTDFTAPTGESAVLWDTEAARELFGRISRDEPLAEPSPPAAAQAGGAAEEPAQAAPELIVPPADITVQVRNGAGIQGLGARADEELRAAGFNVPVPADNWVGGTVEQTVVRHAAHRADSARTVAAALPGSRLERAGELGDGVEVVLGPDYQGVRAVEAAAPDSAGSGGIQAATATDNVCA</sequence>
<dbReference type="RefSeq" id="WP_245929776.1">
    <property type="nucleotide sequence ID" value="NZ_PVZC01000001.1"/>
</dbReference>
<dbReference type="Gene3D" id="3.40.630.190">
    <property type="entry name" value="LCP protein"/>
    <property type="match status" value="1"/>
</dbReference>
<accession>A0A2T0QBX2</accession>
<keyword evidence="7" id="KW-1185">Reference proteome</keyword>
<comment type="similarity">
    <text evidence="1">Belongs to the LytR/CpsA/Psr (LCP) family.</text>
</comment>
<dbReference type="Gene3D" id="3.30.70.2390">
    <property type="match status" value="1"/>
</dbReference>
<dbReference type="PANTHER" id="PTHR33392">
    <property type="entry name" value="POLYISOPRENYL-TEICHOIC ACID--PEPTIDOGLYCAN TEICHOIC ACID TRANSFERASE TAGU"/>
    <property type="match status" value="1"/>
</dbReference>
<protein>
    <submittedName>
        <fullName evidence="6">LytR family transcriptional attenuator</fullName>
    </submittedName>
</protein>
<keyword evidence="3" id="KW-0732">Signal</keyword>
<comment type="caution">
    <text evidence="6">The sequence shown here is derived from an EMBL/GenBank/DDBJ whole genome shotgun (WGS) entry which is preliminary data.</text>
</comment>
<dbReference type="InterPro" id="IPR004474">
    <property type="entry name" value="LytR_CpsA_psr"/>
</dbReference>
<feature type="domain" description="LytR/CpsA/Psr regulator C-terminal" evidence="5">
    <location>
        <begin position="346"/>
        <end position="432"/>
    </location>
</feature>
<evidence type="ECO:0000313" key="7">
    <source>
        <dbReference type="Proteomes" id="UP000237846"/>
    </source>
</evidence>
<dbReference type="Proteomes" id="UP000237846">
    <property type="component" value="Unassembled WGS sequence"/>
</dbReference>
<dbReference type="Pfam" id="PF03816">
    <property type="entry name" value="LytR_cpsA_psr"/>
    <property type="match status" value="1"/>
</dbReference>
<feature type="compositionally biased region" description="Low complexity" evidence="2">
    <location>
        <begin position="322"/>
        <end position="335"/>
    </location>
</feature>
<feature type="region of interest" description="Disordered" evidence="2">
    <location>
        <begin position="311"/>
        <end position="335"/>
    </location>
</feature>
<reference evidence="6 7" key="1">
    <citation type="submission" date="2018-03" db="EMBL/GenBank/DDBJ databases">
        <title>Genomic Encyclopedia of Archaeal and Bacterial Type Strains, Phase II (KMG-II): from individual species to whole genera.</title>
        <authorList>
            <person name="Goeker M."/>
        </authorList>
    </citation>
    <scope>NUCLEOTIDE SEQUENCE [LARGE SCALE GENOMIC DNA]</scope>
    <source>
        <strain evidence="6 7">DSM 45601</strain>
    </source>
</reference>
<evidence type="ECO:0000259" key="5">
    <source>
        <dbReference type="Pfam" id="PF13399"/>
    </source>
</evidence>
<dbReference type="Pfam" id="PF13399">
    <property type="entry name" value="LytR_C"/>
    <property type="match status" value="1"/>
</dbReference>
<feature type="signal peptide" evidence="3">
    <location>
        <begin position="1"/>
        <end position="22"/>
    </location>
</feature>
<dbReference type="InterPro" id="IPR027381">
    <property type="entry name" value="LytR/CpsA/Psr_C"/>
</dbReference>
<evidence type="ECO:0000256" key="2">
    <source>
        <dbReference type="SAM" id="MobiDB-lite"/>
    </source>
</evidence>
<dbReference type="NCBIfam" id="TIGR00350">
    <property type="entry name" value="lytR_cpsA_psr"/>
    <property type="match status" value="1"/>
</dbReference>
<dbReference type="PANTHER" id="PTHR33392:SF6">
    <property type="entry name" value="POLYISOPRENYL-TEICHOIC ACID--PEPTIDOGLYCAN TEICHOIC ACID TRANSFERASE TAGU"/>
    <property type="match status" value="1"/>
</dbReference>
<organism evidence="6 7">
    <name type="scientific">Allonocardiopsis opalescens</name>
    <dbReference type="NCBI Taxonomy" id="1144618"/>
    <lineage>
        <taxon>Bacteria</taxon>
        <taxon>Bacillati</taxon>
        <taxon>Actinomycetota</taxon>
        <taxon>Actinomycetes</taxon>
        <taxon>Streptosporangiales</taxon>
        <taxon>Allonocardiopsis</taxon>
    </lineage>
</organism>
<evidence type="ECO:0000259" key="4">
    <source>
        <dbReference type="Pfam" id="PF03816"/>
    </source>
</evidence>
<evidence type="ECO:0000256" key="1">
    <source>
        <dbReference type="ARBA" id="ARBA00006068"/>
    </source>
</evidence>